<evidence type="ECO:0000313" key="1">
    <source>
        <dbReference type="EMBL" id="KKR82892.1"/>
    </source>
</evidence>
<sequence>RSRNCLVERANLGPKRGRATLTVDGSDKLLVIKLASRHLLHPGDGFLHLVDHVLDFAFIQVLICSHADIDGEIGNFLILGDMLVPLVVAAANLGLIYKVRLGKLTAKGVFVDIHGSPVGSHVGTEVPRVAGMFCGFHDLHIQFGILSIEIGYGGGNTILNRSSGNVGIGTVTPYNKLDVAGNLGMRDNDIYFRGTGGVDGNHGVGFYGGPGKLWGASDDVNGPVLYVYLGGRLGTNQSGTKVTALAWNSSGNVGIGTASPGAKLEVNGQVKITGGSPGAGKVLTSDATGLATWQVGGGGSSVLATFNGGRSDLCDNCSQTNVSGSLTAPASGMLTLDYSLLMDSPYCGIIISTYIDGVRIREQNVKGCFGPLKAGNSDCPDAQMPSQAFIYKAAVSAGSHSFNVNGWTGGGACGNTRGFQVSPAYFQWQP</sequence>
<comment type="caution">
    <text evidence="1">The sequence shown here is derived from an EMBL/GenBank/DDBJ whole genome shotgun (WGS) entry which is preliminary data.</text>
</comment>
<protein>
    <submittedName>
        <fullName evidence="1">Uncharacterized protein</fullName>
    </submittedName>
</protein>
<proteinExistence type="predicted"/>
<evidence type="ECO:0000313" key="2">
    <source>
        <dbReference type="Proteomes" id="UP000034601"/>
    </source>
</evidence>
<dbReference type="AlphaFoldDB" id="A0A0G0X5H2"/>
<dbReference type="EMBL" id="LCAB01000008">
    <property type="protein sequence ID" value="KKR82892.1"/>
    <property type="molecule type" value="Genomic_DNA"/>
</dbReference>
<accession>A0A0G0X5H2</accession>
<dbReference type="PATRIC" id="fig|1618424.3.peg.556"/>
<feature type="non-terminal residue" evidence="1">
    <location>
        <position position="1"/>
    </location>
</feature>
<gene>
    <name evidence="1" type="ORF">UU29_C0008G0001</name>
</gene>
<name>A0A0G0X5H2_9BACT</name>
<organism evidence="1 2">
    <name type="scientific">Candidatus Daviesbacteria bacterium GW2011_GWA2_40_9</name>
    <dbReference type="NCBI Taxonomy" id="1618424"/>
    <lineage>
        <taxon>Bacteria</taxon>
        <taxon>Candidatus Daviesiibacteriota</taxon>
    </lineage>
</organism>
<dbReference type="Proteomes" id="UP000034601">
    <property type="component" value="Unassembled WGS sequence"/>
</dbReference>
<reference evidence="1 2" key="1">
    <citation type="journal article" date="2015" name="Nature">
        <title>rRNA introns, odd ribosomes, and small enigmatic genomes across a large radiation of phyla.</title>
        <authorList>
            <person name="Brown C.T."/>
            <person name="Hug L.A."/>
            <person name="Thomas B.C."/>
            <person name="Sharon I."/>
            <person name="Castelle C.J."/>
            <person name="Singh A."/>
            <person name="Wilkins M.J."/>
            <person name="Williams K.H."/>
            <person name="Banfield J.F."/>
        </authorList>
    </citation>
    <scope>NUCLEOTIDE SEQUENCE [LARGE SCALE GENOMIC DNA]</scope>
</reference>